<proteinExistence type="predicted"/>
<accession>A0A9E7K987</accession>
<name>A0A9E7K987_9LILI</name>
<dbReference type="Proteomes" id="UP001055439">
    <property type="component" value="Chromosome 6"/>
</dbReference>
<dbReference type="EMBL" id="CP097508">
    <property type="protein sequence ID" value="URE11513.1"/>
    <property type="molecule type" value="Genomic_DNA"/>
</dbReference>
<evidence type="ECO:0000313" key="3">
    <source>
        <dbReference type="Proteomes" id="UP001055439"/>
    </source>
</evidence>
<organism evidence="2 3">
    <name type="scientific">Musa troglodytarum</name>
    <name type="common">fe'i banana</name>
    <dbReference type="NCBI Taxonomy" id="320322"/>
    <lineage>
        <taxon>Eukaryota</taxon>
        <taxon>Viridiplantae</taxon>
        <taxon>Streptophyta</taxon>
        <taxon>Embryophyta</taxon>
        <taxon>Tracheophyta</taxon>
        <taxon>Spermatophyta</taxon>
        <taxon>Magnoliopsida</taxon>
        <taxon>Liliopsida</taxon>
        <taxon>Zingiberales</taxon>
        <taxon>Musaceae</taxon>
        <taxon>Musa</taxon>
    </lineage>
</organism>
<gene>
    <name evidence="2" type="ORF">MUK42_35608</name>
</gene>
<feature type="region of interest" description="Disordered" evidence="1">
    <location>
        <begin position="81"/>
        <end position="110"/>
    </location>
</feature>
<sequence length="110" mass="12104">MAGGSSPVPAPIEIRFCSQLRSVRPQLPIRPVRSLRTSRFSEGVQGGRAWSSYESSRTKCEGRTRAAGNREWRKEGARNLMVKNSSSAAHLRSGLTERKKNSSSTLLSVT</sequence>
<evidence type="ECO:0000256" key="1">
    <source>
        <dbReference type="SAM" id="MobiDB-lite"/>
    </source>
</evidence>
<reference evidence="2" key="1">
    <citation type="submission" date="2022-05" db="EMBL/GenBank/DDBJ databases">
        <title>The Musa troglodytarum L. genome provides insights into the mechanism of non-climacteric behaviour and enrichment of carotenoids.</title>
        <authorList>
            <person name="Wang J."/>
        </authorList>
    </citation>
    <scope>NUCLEOTIDE SEQUENCE</scope>
    <source>
        <tissue evidence="2">Leaf</tissue>
    </source>
</reference>
<evidence type="ECO:0000313" key="2">
    <source>
        <dbReference type="EMBL" id="URE11513.1"/>
    </source>
</evidence>
<protein>
    <submittedName>
        <fullName evidence="2">Uncharacterized protein</fullName>
    </submittedName>
</protein>
<dbReference type="AlphaFoldDB" id="A0A9E7K987"/>
<keyword evidence="3" id="KW-1185">Reference proteome</keyword>